<keyword evidence="1" id="KW-1133">Transmembrane helix</keyword>
<dbReference type="RefSeq" id="WP_183883098.1">
    <property type="nucleotide sequence ID" value="NZ_JACHCD010000004.1"/>
</dbReference>
<protein>
    <submittedName>
        <fullName evidence="2">Preprotein translocase subunit YajC</fullName>
    </submittedName>
</protein>
<reference evidence="2 3" key="1">
    <citation type="submission" date="2020-08" db="EMBL/GenBank/DDBJ databases">
        <title>Genomic Encyclopedia of Type Strains, Phase IV (KMG-V): Genome sequencing to study the core and pangenomes of soil and plant-associated prokaryotes.</title>
        <authorList>
            <person name="Whitman W."/>
        </authorList>
    </citation>
    <scope>NUCLEOTIDE SEQUENCE [LARGE SCALE GENOMIC DNA]</scope>
    <source>
        <strain evidence="2 3">S3M1</strain>
    </source>
</reference>
<dbReference type="Proteomes" id="UP000537204">
    <property type="component" value="Unassembled WGS sequence"/>
</dbReference>
<proteinExistence type="predicted"/>
<feature type="transmembrane region" description="Helical" evidence="1">
    <location>
        <begin position="12"/>
        <end position="35"/>
    </location>
</feature>
<accession>A0A7W8ZNR6</accession>
<comment type="caution">
    <text evidence="2">The sequence shown here is derived from an EMBL/GenBank/DDBJ whole genome shotgun (WGS) entry which is preliminary data.</text>
</comment>
<gene>
    <name evidence="2" type="ORF">HDE68_003143</name>
</gene>
<keyword evidence="1" id="KW-0472">Membrane</keyword>
<sequence length="53" mass="6336">MKIEEAVKQRIIKNVFLSLFIYALPILLMFFTFYFTGQRPWLKKAVKTSHISK</sequence>
<dbReference type="AlphaFoldDB" id="A0A7W8ZNR6"/>
<name>A0A7W8ZNR6_9SPHI</name>
<organism evidence="2 3">
    <name type="scientific">Pedobacter cryoconitis</name>
    <dbReference type="NCBI Taxonomy" id="188932"/>
    <lineage>
        <taxon>Bacteria</taxon>
        <taxon>Pseudomonadati</taxon>
        <taxon>Bacteroidota</taxon>
        <taxon>Sphingobacteriia</taxon>
        <taxon>Sphingobacteriales</taxon>
        <taxon>Sphingobacteriaceae</taxon>
        <taxon>Pedobacter</taxon>
    </lineage>
</organism>
<evidence type="ECO:0000313" key="2">
    <source>
        <dbReference type="EMBL" id="MBB5637230.1"/>
    </source>
</evidence>
<keyword evidence="1" id="KW-0812">Transmembrane</keyword>
<evidence type="ECO:0000256" key="1">
    <source>
        <dbReference type="SAM" id="Phobius"/>
    </source>
</evidence>
<evidence type="ECO:0000313" key="3">
    <source>
        <dbReference type="Proteomes" id="UP000537204"/>
    </source>
</evidence>
<dbReference type="EMBL" id="JACHCE010000004">
    <property type="protein sequence ID" value="MBB5637230.1"/>
    <property type="molecule type" value="Genomic_DNA"/>
</dbReference>